<evidence type="ECO:0000313" key="4">
    <source>
        <dbReference type="EMBL" id="KJA13254.1"/>
    </source>
</evidence>
<protein>
    <recommendedName>
        <fullName evidence="3">DDE Tnp4 domain-containing protein</fullName>
    </recommendedName>
</protein>
<reference evidence="5" key="1">
    <citation type="submission" date="2014-04" db="EMBL/GenBank/DDBJ databases">
        <title>Evolutionary Origins and Diversification of the Mycorrhizal Mutualists.</title>
        <authorList>
            <consortium name="DOE Joint Genome Institute"/>
            <consortium name="Mycorrhizal Genomics Consortium"/>
            <person name="Kohler A."/>
            <person name="Kuo A."/>
            <person name="Nagy L.G."/>
            <person name="Floudas D."/>
            <person name="Copeland A."/>
            <person name="Barry K.W."/>
            <person name="Cichocki N."/>
            <person name="Veneault-Fourrey C."/>
            <person name="LaButti K."/>
            <person name="Lindquist E.A."/>
            <person name="Lipzen A."/>
            <person name="Lundell T."/>
            <person name="Morin E."/>
            <person name="Murat C."/>
            <person name="Riley R."/>
            <person name="Ohm R."/>
            <person name="Sun H."/>
            <person name="Tunlid A."/>
            <person name="Henrissat B."/>
            <person name="Grigoriev I.V."/>
            <person name="Hibbett D.S."/>
            <person name="Martin F."/>
        </authorList>
    </citation>
    <scope>NUCLEOTIDE SEQUENCE [LARGE SCALE GENOMIC DNA]</scope>
    <source>
        <strain evidence="5">FD-334 SS-4</strain>
    </source>
</reference>
<accession>A0A0D2N224</accession>
<dbReference type="Pfam" id="PF13359">
    <property type="entry name" value="DDE_Tnp_4"/>
    <property type="match status" value="1"/>
</dbReference>
<dbReference type="OrthoDB" id="2649667at2759"/>
<evidence type="ECO:0000259" key="3">
    <source>
        <dbReference type="Pfam" id="PF13359"/>
    </source>
</evidence>
<feature type="non-terminal residue" evidence="4">
    <location>
        <position position="110"/>
    </location>
</feature>
<feature type="non-terminal residue" evidence="4">
    <location>
        <position position="1"/>
    </location>
</feature>
<feature type="domain" description="DDE Tnp4" evidence="3">
    <location>
        <begin position="3"/>
        <end position="103"/>
    </location>
</feature>
<dbReference type="GO" id="GO:0046872">
    <property type="term" value="F:metal ion binding"/>
    <property type="evidence" value="ECO:0007669"/>
    <property type="project" value="UniProtKB-KW"/>
</dbReference>
<dbReference type="STRING" id="945553.A0A0D2N224"/>
<proteinExistence type="predicted"/>
<dbReference type="OMA" id="CAIAWIK"/>
<gene>
    <name evidence="4" type="ORF">HYPSUDRAFT_115878</name>
</gene>
<dbReference type="Proteomes" id="UP000054270">
    <property type="component" value="Unassembled WGS sequence"/>
</dbReference>
<dbReference type="InterPro" id="IPR027806">
    <property type="entry name" value="HARBI1_dom"/>
</dbReference>
<evidence type="ECO:0000256" key="1">
    <source>
        <dbReference type="ARBA" id="ARBA00001968"/>
    </source>
</evidence>
<keyword evidence="5" id="KW-1185">Reference proteome</keyword>
<dbReference type="AlphaFoldDB" id="A0A0D2N224"/>
<keyword evidence="2" id="KW-0479">Metal-binding</keyword>
<evidence type="ECO:0000256" key="2">
    <source>
        <dbReference type="ARBA" id="ARBA00022723"/>
    </source>
</evidence>
<sequence>TAFRASQTYNSSQTLFENGEWIWADSAYALDEWCVTPYKKPLGNLPENKIFNYHLLQVRVKSEHAMGYIKGWFCSLQGLRQQIDTAQDHQCAIAWIKTCIVLHTLVFFIE</sequence>
<dbReference type="EMBL" id="KN817763">
    <property type="protein sequence ID" value="KJA13254.1"/>
    <property type="molecule type" value="Genomic_DNA"/>
</dbReference>
<comment type="cofactor">
    <cofactor evidence="1">
        <name>a divalent metal cation</name>
        <dbReference type="ChEBI" id="CHEBI:60240"/>
    </cofactor>
</comment>
<name>A0A0D2N224_HYPSF</name>
<organism evidence="4 5">
    <name type="scientific">Hypholoma sublateritium (strain FD-334 SS-4)</name>
    <dbReference type="NCBI Taxonomy" id="945553"/>
    <lineage>
        <taxon>Eukaryota</taxon>
        <taxon>Fungi</taxon>
        <taxon>Dikarya</taxon>
        <taxon>Basidiomycota</taxon>
        <taxon>Agaricomycotina</taxon>
        <taxon>Agaricomycetes</taxon>
        <taxon>Agaricomycetidae</taxon>
        <taxon>Agaricales</taxon>
        <taxon>Agaricineae</taxon>
        <taxon>Strophariaceae</taxon>
        <taxon>Hypholoma</taxon>
    </lineage>
</organism>
<evidence type="ECO:0000313" key="5">
    <source>
        <dbReference type="Proteomes" id="UP000054270"/>
    </source>
</evidence>